<dbReference type="InterPro" id="IPR009080">
    <property type="entry name" value="tRNAsynth_Ia_anticodon-bd"/>
</dbReference>
<dbReference type="Pfam" id="PF13603">
    <property type="entry name" value="tRNA-synt_1_2"/>
    <property type="match status" value="1"/>
</dbReference>
<dbReference type="PANTHER" id="PTHR43740">
    <property type="entry name" value="LEUCYL-TRNA SYNTHETASE"/>
    <property type="match status" value="1"/>
</dbReference>
<keyword evidence="5 10" id="KW-0067">ATP-binding</keyword>
<evidence type="ECO:0000256" key="6">
    <source>
        <dbReference type="ARBA" id="ARBA00022917"/>
    </source>
</evidence>
<evidence type="ECO:0000256" key="4">
    <source>
        <dbReference type="ARBA" id="ARBA00022741"/>
    </source>
</evidence>
<evidence type="ECO:0000259" key="11">
    <source>
        <dbReference type="Pfam" id="PF00133"/>
    </source>
</evidence>
<reference evidence="14 15" key="1">
    <citation type="submission" date="2024-02" db="EMBL/GenBank/DDBJ databases">
        <authorList>
            <person name="Daric V."/>
            <person name="Darras S."/>
        </authorList>
    </citation>
    <scope>NUCLEOTIDE SEQUENCE [LARGE SCALE GENOMIC DNA]</scope>
</reference>
<comment type="catalytic activity">
    <reaction evidence="9">
        <text>tRNA(Leu) + L-leucine + ATP = L-leucyl-tRNA(Leu) + AMP + diphosphate</text>
        <dbReference type="Rhea" id="RHEA:11688"/>
        <dbReference type="Rhea" id="RHEA-COMP:9613"/>
        <dbReference type="Rhea" id="RHEA-COMP:9622"/>
        <dbReference type="ChEBI" id="CHEBI:30616"/>
        <dbReference type="ChEBI" id="CHEBI:33019"/>
        <dbReference type="ChEBI" id="CHEBI:57427"/>
        <dbReference type="ChEBI" id="CHEBI:78442"/>
        <dbReference type="ChEBI" id="CHEBI:78494"/>
        <dbReference type="ChEBI" id="CHEBI:456215"/>
        <dbReference type="EC" id="6.1.1.4"/>
    </reaction>
</comment>
<keyword evidence="6 10" id="KW-0648">Protein biosynthesis</keyword>
<dbReference type="SUPFAM" id="SSF47323">
    <property type="entry name" value="Anticodon-binding domain of a subclass of class I aminoacyl-tRNA synthetases"/>
    <property type="match status" value="1"/>
</dbReference>
<feature type="domain" description="Aminoacyl-tRNA synthetase class Ia" evidence="11">
    <location>
        <begin position="71"/>
        <end position="265"/>
    </location>
</feature>
<evidence type="ECO:0000256" key="1">
    <source>
        <dbReference type="ARBA" id="ARBA00005594"/>
    </source>
</evidence>
<dbReference type="SUPFAM" id="SSF52374">
    <property type="entry name" value="Nucleotidylyl transferase"/>
    <property type="match status" value="1"/>
</dbReference>
<keyword evidence="4 10" id="KW-0547">Nucleotide-binding</keyword>
<evidence type="ECO:0000256" key="2">
    <source>
        <dbReference type="ARBA" id="ARBA00013164"/>
    </source>
</evidence>
<evidence type="ECO:0000256" key="5">
    <source>
        <dbReference type="ARBA" id="ARBA00022840"/>
    </source>
</evidence>
<sequence>MKVAESNFIFNPLSSGVHSTTPFFWRQINAQSPLSFCMRHVFSDSNIWAKKYKKETRLDIESHWIKEFSNKWKEKISTKGPLEKKKEKFYCLSMFPYPSGKLHMGHVRVYTISDVMAHYHRMNGKEVIHPMGWDAFGLPAENAAILNNLDPAEWTEKNIAYMKQQMMDLNLCFDWDAEISTCHPSYYIWTQYLFVKLFEAGLAYRKKALVNWDPVDKTVLAHEQVDEHGCSWRSGAQVEKKLLEQWFLRATKYTKSLLDTLHEIEEDVGIKGMQQHWIGSIDGCYVDFQLEVDGKISGDSISVFCCHPDLVGEATHINLQSQFLEEIALLFKDAGGSNTTVKDLKETEEGTYHIRCCTVKDINAINPFNDETIPFVIGNHHMESYSKALSVLGVPCKHPRDHEIAAKYNLLIKVKTVKLTKEEALKKIKKLKCGQDYMSSSNLHDWLISRQRRWGTPIPIVHCPYHGPVIVPEKELPITLPHYTENLDEWKKTTCPKCGRASIKETDTMDTFVDSSWYFMRFTDPQNEIEIFSKDKCNYSMPVDLYVGGIEHATLHLYYARFISHFCADIGLMKHREPFKKILAQGIIKGKTYRAHSSGKYLPQSQVEQNGSELFDRKTKEKVDVTFEKMSKSKLNGVDPSEFIAEWGITITRLFVLYAAAPSEVIHWDVKTDIIPGVMRWQMKLWRCVGRLIEARKQPSPKTCADPVMEYNIAQQTNATIKQVTDLFETSCTLSAAITSLMTVARYCHGIKDETIQSSPEYERLVCTQVIMATPMMPHFTSELWTGLQGMNYTLTSQKWNKPVLDQEWPKPTKLAEPQKFRVLVNNKYCTKLIVPNEVTKDEELIKLALLHSKVVKALKTNPVQRLDLRKDKKLINVITDQFIKINNKQ</sequence>
<keyword evidence="15" id="KW-1185">Reference proteome</keyword>
<dbReference type="PROSITE" id="PS00178">
    <property type="entry name" value="AA_TRNA_LIGASE_I"/>
    <property type="match status" value="1"/>
</dbReference>
<protein>
    <recommendedName>
        <fullName evidence="2">leucine--tRNA ligase</fullName>
        <ecNumber evidence="2">6.1.1.4</ecNumber>
    </recommendedName>
    <alternativeName>
        <fullName evidence="8">Leucyl-tRNA synthetase</fullName>
    </alternativeName>
</protein>
<gene>
    <name evidence="14" type="ORF">CVLEPA_LOCUS6214</name>
</gene>
<keyword evidence="3 10" id="KW-0436">Ligase</keyword>
<dbReference type="InterPro" id="IPR001412">
    <property type="entry name" value="aa-tRNA-synth_I_CS"/>
</dbReference>
<dbReference type="PRINTS" id="PR00985">
    <property type="entry name" value="TRNASYNTHLEU"/>
</dbReference>
<feature type="domain" description="Methionyl/Valyl/Leucyl/Isoleucyl-tRNA synthetase anticodon-binding" evidence="12">
    <location>
        <begin position="713"/>
        <end position="820"/>
    </location>
</feature>
<evidence type="ECO:0000256" key="7">
    <source>
        <dbReference type="ARBA" id="ARBA00023146"/>
    </source>
</evidence>
<dbReference type="InterPro" id="IPR014729">
    <property type="entry name" value="Rossmann-like_a/b/a_fold"/>
</dbReference>
<dbReference type="InterPro" id="IPR025709">
    <property type="entry name" value="Leu_tRNA-synth_edit"/>
</dbReference>
<dbReference type="Gene3D" id="1.10.730.10">
    <property type="entry name" value="Isoleucyl-tRNA Synthetase, Domain 1"/>
    <property type="match status" value="2"/>
</dbReference>
<dbReference type="InterPro" id="IPR002300">
    <property type="entry name" value="aa-tRNA-synth_Ia"/>
</dbReference>
<dbReference type="PANTHER" id="PTHR43740:SF2">
    <property type="entry name" value="LEUCINE--TRNA LIGASE, MITOCHONDRIAL"/>
    <property type="match status" value="1"/>
</dbReference>
<evidence type="ECO:0000256" key="8">
    <source>
        <dbReference type="ARBA" id="ARBA00030520"/>
    </source>
</evidence>
<evidence type="ECO:0000313" key="14">
    <source>
        <dbReference type="EMBL" id="CAK8676775.1"/>
    </source>
</evidence>
<keyword evidence="7 10" id="KW-0030">Aminoacyl-tRNA synthetase</keyword>
<evidence type="ECO:0000256" key="3">
    <source>
        <dbReference type="ARBA" id="ARBA00022598"/>
    </source>
</evidence>
<evidence type="ECO:0000259" key="13">
    <source>
        <dbReference type="Pfam" id="PF13603"/>
    </source>
</evidence>
<dbReference type="CDD" id="cd00812">
    <property type="entry name" value="LeuRS_core"/>
    <property type="match status" value="1"/>
</dbReference>
<dbReference type="InterPro" id="IPR013155">
    <property type="entry name" value="M/V/L/I-tRNA-synth_anticd-bd"/>
</dbReference>
<dbReference type="Pfam" id="PF00133">
    <property type="entry name" value="tRNA-synt_1"/>
    <property type="match status" value="1"/>
</dbReference>
<proteinExistence type="inferred from homology"/>
<dbReference type="InterPro" id="IPR002302">
    <property type="entry name" value="Leu-tRNA-ligase"/>
</dbReference>
<evidence type="ECO:0000313" key="15">
    <source>
        <dbReference type="Proteomes" id="UP001642483"/>
    </source>
</evidence>
<evidence type="ECO:0000259" key="12">
    <source>
        <dbReference type="Pfam" id="PF08264"/>
    </source>
</evidence>
<comment type="similarity">
    <text evidence="1 10">Belongs to the class-I aminoacyl-tRNA synthetase family.</text>
</comment>
<comment type="caution">
    <text evidence="14">The sequence shown here is derived from an EMBL/GenBank/DDBJ whole genome shotgun (WGS) entry which is preliminary data.</text>
</comment>
<dbReference type="Pfam" id="PF08264">
    <property type="entry name" value="Anticodon_1"/>
    <property type="match status" value="1"/>
</dbReference>
<feature type="domain" description="Leucyl-tRNA synthetase editing" evidence="13">
    <location>
        <begin position="276"/>
        <end position="445"/>
    </location>
</feature>
<dbReference type="EC" id="6.1.1.4" evidence="2"/>
<dbReference type="EMBL" id="CAWYQH010000035">
    <property type="protein sequence ID" value="CAK8676775.1"/>
    <property type="molecule type" value="Genomic_DNA"/>
</dbReference>
<evidence type="ECO:0000256" key="10">
    <source>
        <dbReference type="RuleBase" id="RU363035"/>
    </source>
</evidence>
<dbReference type="Gene3D" id="3.40.50.620">
    <property type="entry name" value="HUPs"/>
    <property type="match status" value="2"/>
</dbReference>
<accession>A0ABP0FAU1</accession>
<name>A0ABP0FAU1_CLALP</name>
<evidence type="ECO:0000256" key="9">
    <source>
        <dbReference type="ARBA" id="ARBA00047469"/>
    </source>
</evidence>
<organism evidence="14 15">
    <name type="scientific">Clavelina lepadiformis</name>
    <name type="common">Light-bulb sea squirt</name>
    <name type="synonym">Ascidia lepadiformis</name>
    <dbReference type="NCBI Taxonomy" id="159417"/>
    <lineage>
        <taxon>Eukaryota</taxon>
        <taxon>Metazoa</taxon>
        <taxon>Chordata</taxon>
        <taxon>Tunicata</taxon>
        <taxon>Ascidiacea</taxon>
        <taxon>Aplousobranchia</taxon>
        <taxon>Clavelinidae</taxon>
        <taxon>Clavelina</taxon>
    </lineage>
</organism>
<dbReference type="Proteomes" id="UP001642483">
    <property type="component" value="Unassembled WGS sequence"/>
</dbReference>